<keyword evidence="1" id="KW-0805">Transcription regulation</keyword>
<evidence type="ECO:0000256" key="3">
    <source>
        <dbReference type="ARBA" id="ARBA00023163"/>
    </source>
</evidence>
<dbReference type="PRINTS" id="PR00455">
    <property type="entry name" value="HTHTETR"/>
</dbReference>
<dbReference type="Proteomes" id="UP000177876">
    <property type="component" value="Unassembled WGS sequence"/>
</dbReference>
<dbReference type="GO" id="GO:0003700">
    <property type="term" value="F:DNA-binding transcription factor activity"/>
    <property type="evidence" value="ECO:0007669"/>
    <property type="project" value="TreeGrafter"/>
</dbReference>
<sequence length="221" mass="25198">MNECNINAMDKASQKRSEIIDAAYRVITRKGYHATRIEDIAQELGMAQGLFYRYFRNKLEIFNEIVDEIIMRITEGMASAPPTLSNTLGEYTEQMRGGLENSFAILTEDPFISRAMFFEAYGIDEEISKKVQDVFDLFGEYSSYYVRHGIDKGILRQDLDVEKMGFAFNALVFEGVRRIIRSNDKEAAKAAWVKAILGLMIQGTADAQALEELRRMKGFIV</sequence>
<evidence type="ECO:0000313" key="7">
    <source>
        <dbReference type="Proteomes" id="UP000177876"/>
    </source>
</evidence>
<evidence type="ECO:0000256" key="4">
    <source>
        <dbReference type="PROSITE-ProRule" id="PRU00335"/>
    </source>
</evidence>
<dbReference type="Gene3D" id="1.10.357.10">
    <property type="entry name" value="Tetracycline Repressor, domain 2"/>
    <property type="match status" value="1"/>
</dbReference>
<dbReference type="EMBL" id="MELK01000008">
    <property type="protein sequence ID" value="OFW59971.1"/>
    <property type="molecule type" value="Genomic_DNA"/>
</dbReference>
<gene>
    <name evidence="6" type="ORF">A2Y75_07845</name>
</gene>
<dbReference type="InterPro" id="IPR009057">
    <property type="entry name" value="Homeodomain-like_sf"/>
</dbReference>
<accession>A0A1F2WSX1</accession>
<feature type="domain" description="HTH tetR-type" evidence="5">
    <location>
        <begin position="13"/>
        <end position="73"/>
    </location>
</feature>
<organism evidence="6 7">
    <name type="scientific">Candidatus Solincola sediminis</name>
    <dbReference type="NCBI Taxonomy" id="1797199"/>
    <lineage>
        <taxon>Bacteria</taxon>
        <taxon>Bacillati</taxon>
        <taxon>Actinomycetota</taxon>
        <taxon>Candidatus Geothermincolia</taxon>
        <taxon>Candidatus Geothermincolales</taxon>
        <taxon>Candidatus Geothermincolaceae</taxon>
        <taxon>Candidatus Solincola</taxon>
    </lineage>
</organism>
<dbReference type="Pfam" id="PF00440">
    <property type="entry name" value="TetR_N"/>
    <property type="match status" value="1"/>
</dbReference>
<dbReference type="GO" id="GO:0000976">
    <property type="term" value="F:transcription cis-regulatory region binding"/>
    <property type="evidence" value="ECO:0007669"/>
    <property type="project" value="TreeGrafter"/>
</dbReference>
<dbReference type="PANTHER" id="PTHR30055:SF234">
    <property type="entry name" value="HTH-TYPE TRANSCRIPTIONAL REGULATOR BETI"/>
    <property type="match status" value="1"/>
</dbReference>
<evidence type="ECO:0000259" key="5">
    <source>
        <dbReference type="PROSITE" id="PS50977"/>
    </source>
</evidence>
<keyword evidence="2 4" id="KW-0238">DNA-binding</keyword>
<evidence type="ECO:0000313" key="6">
    <source>
        <dbReference type="EMBL" id="OFW59971.1"/>
    </source>
</evidence>
<dbReference type="PANTHER" id="PTHR30055">
    <property type="entry name" value="HTH-TYPE TRANSCRIPTIONAL REGULATOR RUTR"/>
    <property type="match status" value="1"/>
</dbReference>
<evidence type="ECO:0000256" key="1">
    <source>
        <dbReference type="ARBA" id="ARBA00023015"/>
    </source>
</evidence>
<dbReference type="InterPro" id="IPR050109">
    <property type="entry name" value="HTH-type_TetR-like_transc_reg"/>
</dbReference>
<evidence type="ECO:0000256" key="2">
    <source>
        <dbReference type="ARBA" id="ARBA00023125"/>
    </source>
</evidence>
<proteinExistence type="predicted"/>
<dbReference type="Gene3D" id="1.10.10.60">
    <property type="entry name" value="Homeodomain-like"/>
    <property type="match status" value="1"/>
</dbReference>
<name>A0A1F2WSX1_9ACTN</name>
<dbReference type="SUPFAM" id="SSF46689">
    <property type="entry name" value="Homeodomain-like"/>
    <property type="match status" value="1"/>
</dbReference>
<reference evidence="6 7" key="1">
    <citation type="journal article" date="2016" name="Nat. Commun.">
        <title>Thousands of microbial genomes shed light on interconnected biogeochemical processes in an aquifer system.</title>
        <authorList>
            <person name="Anantharaman K."/>
            <person name="Brown C.T."/>
            <person name="Hug L.A."/>
            <person name="Sharon I."/>
            <person name="Castelle C.J."/>
            <person name="Probst A.J."/>
            <person name="Thomas B.C."/>
            <person name="Singh A."/>
            <person name="Wilkins M.J."/>
            <person name="Karaoz U."/>
            <person name="Brodie E.L."/>
            <person name="Williams K.H."/>
            <person name="Hubbard S.S."/>
            <person name="Banfield J.F."/>
        </authorList>
    </citation>
    <scope>NUCLEOTIDE SEQUENCE [LARGE SCALE GENOMIC DNA]</scope>
</reference>
<dbReference type="InterPro" id="IPR001647">
    <property type="entry name" value="HTH_TetR"/>
</dbReference>
<protein>
    <recommendedName>
        <fullName evidence="5">HTH tetR-type domain-containing protein</fullName>
    </recommendedName>
</protein>
<dbReference type="PROSITE" id="PS50977">
    <property type="entry name" value="HTH_TETR_2"/>
    <property type="match status" value="1"/>
</dbReference>
<dbReference type="AlphaFoldDB" id="A0A1F2WSX1"/>
<comment type="caution">
    <text evidence="6">The sequence shown here is derived from an EMBL/GenBank/DDBJ whole genome shotgun (WGS) entry which is preliminary data.</text>
</comment>
<dbReference type="STRING" id="1797197.A2Y75_07845"/>
<keyword evidence="3" id="KW-0804">Transcription</keyword>
<feature type="DNA-binding region" description="H-T-H motif" evidence="4">
    <location>
        <begin position="36"/>
        <end position="55"/>
    </location>
</feature>
<dbReference type="SUPFAM" id="SSF48498">
    <property type="entry name" value="Tetracyclin repressor-like, C-terminal domain"/>
    <property type="match status" value="1"/>
</dbReference>
<dbReference type="InterPro" id="IPR036271">
    <property type="entry name" value="Tet_transcr_reg_TetR-rel_C_sf"/>
</dbReference>